<dbReference type="EMBL" id="LGHJ01000016">
    <property type="protein sequence ID" value="KPL74988.1"/>
    <property type="molecule type" value="Genomic_DNA"/>
</dbReference>
<accession>A0A0P6X6K2</accession>
<evidence type="ECO:0000313" key="1">
    <source>
        <dbReference type="EMBL" id="KPL74988.1"/>
    </source>
</evidence>
<protein>
    <recommendedName>
        <fullName evidence="3">Sortase</fullName>
    </recommendedName>
</protein>
<comment type="caution">
    <text evidence="1">The sequence shown here is derived from an EMBL/GenBank/DDBJ whole genome shotgun (WGS) entry which is preliminary data.</text>
</comment>
<keyword evidence="2" id="KW-1185">Reference proteome</keyword>
<dbReference type="Gene3D" id="2.40.260.10">
    <property type="entry name" value="Sortase"/>
    <property type="match status" value="1"/>
</dbReference>
<dbReference type="Proteomes" id="UP000050514">
    <property type="component" value="Unassembled WGS sequence"/>
</dbReference>
<reference evidence="1 2" key="1">
    <citation type="submission" date="2015-07" db="EMBL/GenBank/DDBJ databases">
        <title>Draft genome of Bellilinea caldifistulae DSM 17877.</title>
        <authorList>
            <person name="Hemp J."/>
            <person name="Ward L.M."/>
            <person name="Pace L.A."/>
            <person name="Fischer W.W."/>
        </authorList>
    </citation>
    <scope>NUCLEOTIDE SEQUENCE [LARGE SCALE GENOMIC DNA]</scope>
    <source>
        <strain evidence="1 2">GOMI-1</strain>
    </source>
</reference>
<name>A0A0P6X6K2_9CHLR</name>
<dbReference type="OrthoDB" id="164237at2"/>
<sequence length="223" mass="25410">MTKFRQIFWMIPLLFNTVFLPSQKTIPITGIPVYLDGKPPFIVQLTQDPLEAFITQVAKTPMSAYPVGLYHPVLLQAEIIQQPKNNPAFVSTDAKKITQFNMASQYGVTALLAHNHLIGETFFKVKEGDVLTIVYGDKTYQEYRVEEIRRYQALTPNSPYSKFINLADPDKKVITATDLFYEIYTQKGTLVLQTCIEKDGELSWGRLFIIATPVEPENVYSLH</sequence>
<dbReference type="RefSeq" id="WP_114676098.1">
    <property type="nucleotide sequence ID" value="NZ_DF967971.1"/>
</dbReference>
<evidence type="ECO:0000313" key="2">
    <source>
        <dbReference type="Proteomes" id="UP000050514"/>
    </source>
</evidence>
<dbReference type="STRING" id="360411.AC812_10795"/>
<gene>
    <name evidence="1" type="ORF">AC812_10795</name>
</gene>
<dbReference type="AlphaFoldDB" id="A0A0P6X6K2"/>
<dbReference type="InterPro" id="IPR023365">
    <property type="entry name" value="Sortase_dom-sf"/>
</dbReference>
<evidence type="ECO:0008006" key="3">
    <source>
        <dbReference type="Google" id="ProtNLM"/>
    </source>
</evidence>
<proteinExistence type="predicted"/>
<organism evidence="1 2">
    <name type="scientific">Bellilinea caldifistulae</name>
    <dbReference type="NCBI Taxonomy" id="360411"/>
    <lineage>
        <taxon>Bacteria</taxon>
        <taxon>Bacillati</taxon>
        <taxon>Chloroflexota</taxon>
        <taxon>Anaerolineae</taxon>
        <taxon>Anaerolineales</taxon>
        <taxon>Anaerolineaceae</taxon>
        <taxon>Bellilinea</taxon>
    </lineage>
</organism>